<keyword evidence="6 7" id="KW-0472">Membrane</keyword>
<dbReference type="SUPFAM" id="SSF56854">
    <property type="entry name" value="Bcl-2 inhibitors of programmed cell death"/>
    <property type="match status" value="1"/>
</dbReference>
<sequence length="337" mass="37667">MAFCSGKDKKCISVSQDHHTETEDIHRWTLPCLCDDQEEPEKPEWQELSTEDSSMSGLVGSLRGLEDNSGNTGQPYRRHSLALSLHSNLGAFPLPNNQEASPFHVVDSARRRFSNVSDVVSRKISHTIRWRTVSASIELTVSQGSSLCAQYIRNRLKRSGIFHRKLGLKRMRSAMLLPGGAVVGEVYPELVSVGAELEKMHPNLFNRVARQIGCGSFSSEQSASEAIADISREMIRNGEMTWSKVIALYAVAGGIAVDCVRQGKPEYLPAIQRGMTDVLEEDLAAWIQANGGWSALATRYRPVTKETTWYSRKLIFLFLFTVLLIFMISIFLKFVVL</sequence>
<evidence type="ECO:0000256" key="3">
    <source>
        <dbReference type="ARBA" id="ARBA00022692"/>
    </source>
</evidence>
<dbReference type="KEGG" id="bvk:117237477"/>
<feature type="transmembrane region" description="Helical" evidence="7">
    <location>
        <begin position="314"/>
        <end position="336"/>
    </location>
</feature>
<evidence type="ECO:0000256" key="4">
    <source>
        <dbReference type="ARBA" id="ARBA00022703"/>
    </source>
</evidence>
<dbReference type="GO" id="GO:0005741">
    <property type="term" value="C:mitochondrial outer membrane"/>
    <property type="evidence" value="ECO:0007669"/>
    <property type="project" value="TreeGrafter"/>
</dbReference>
<evidence type="ECO:0000256" key="5">
    <source>
        <dbReference type="ARBA" id="ARBA00022989"/>
    </source>
</evidence>
<name>A0A6J3KYT5_9HYME</name>
<protein>
    <submittedName>
        <fullName evidence="10">Uncharacterized protein LOC117237477 isoform X1</fullName>
    </submittedName>
</protein>
<dbReference type="RefSeq" id="XP_033357366.1">
    <property type="nucleotide sequence ID" value="XM_033501475.1"/>
</dbReference>
<organism evidence="9 10">
    <name type="scientific">Bombus vosnesenskii</name>
    <dbReference type="NCBI Taxonomy" id="207650"/>
    <lineage>
        <taxon>Eukaryota</taxon>
        <taxon>Metazoa</taxon>
        <taxon>Ecdysozoa</taxon>
        <taxon>Arthropoda</taxon>
        <taxon>Hexapoda</taxon>
        <taxon>Insecta</taxon>
        <taxon>Pterygota</taxon>
        <taxon>Neoptera</taxon>
        <taxon>Endopterygota</taxon>
        <taxon>Hymenoptera</taxon>
        <taxon>Apocrita</taxon>
        <taxon>Aculeata</taxon>
        <taxon>Apoidea</taxon>
        <taxon>Anthophila</taxon>
        <taxon>Apidae</taxon>
        <taxon>Bombus</taxon>
        <taxon>Pyrobombus</taxon>
    </lineage>
</organism>
<feature type="domain" description="Bcl-2 Bcl-2 homology region 1-3" evidence="8">
    <location>
        <begin position="190"/>
        <end position="293"/>
    </location>
</feature>
<keyword evidence="4" id="KW-0053">Apoptosis</keyword>
<dbReference type="InterPro" id="IPR036834">
    <property type="entry name" value="Bcl-2-like_sf"/>
</dbReference>
<comment type="subcellular location">
    <subcellularLocation>
        <location evidence="1">Membrane</location>
        <topology evidence="1">Single-pass membrane protein</topology>
    </subcellularLocation>
</comment>
<dbReference type="Proteomes" id="UP000504631">
    <property type="component" value="Unplaced"/>
</dbReference>
<dbReference type="PROSITE" id="PS50062">
    <property type="entry name" value="BCL2_FAMILY"/>
    <property type="match status" value="1"/>
</dbReference>
<dbReference type="GO" id="GO:0001836">
    <property type="term" value="P:release of cytochrome c from mitochondria"/>
    <property type="evidence" value="ECO:0007669"/>
    <property type="project" value="TreeGrafter"/>
</dbReference>
<dbReference type="InterPro" id="IPR026298">
    <property type="entry name" value="Bcl-2_fam"/>
</dbReference>
<keyword evidence="3 7" id="KW-0812">Transmembrane</keyword>
<comment type="similarity">
    <text evidence="2">Belongs to the Bcl-2 family.</text>
</comment>
<dbReference type="GO" id="GO:0097192">
    <property type="term" value="P:extrinsic apoptotic signaling pathway in absence of ligand"/>
    <property type="evidence" value="ECO:0007669"/>
    <property type="project" value="TreeGrafter"/>
</dbReference>
<accession>A0A6J3KYT5</accession>
<dbReference type="Gene3D" id="1.10.437.10">
    <property type="entry name" value="Blc2-like"/>
    <property type="match status" value="1"/>
</dbReference>
<evidence type="ECO:0000259" key="8">
    <source>
        <dbReference type="SMART" id="SM00337"/>
    </source>
</evidence>
<dbReference type="PANTHER" id="PTHR11256">
    <property type="entry name" value="BCL-2 RELATED"/>
    <property type="match status" value="1"/>
</dbReference>
<evidence type="ECO:0000313" key="9">
    <source>
        <dbReference type="Proteomes" id="UP000504631"/>
    </source>
</evidence>
<evidence type="ECO:0000256" key="7">
    <source>
        <dbReference type="SAM" id="Phobius"/>
    </source>
</evidence>
<evidence type="ECO:0000313" key="10">
    <source>
        <dbReference type="RefSeq" id="XP_033357366.1"/>
    </source>
</evidence>
<dbReference type="AlphaFoldDB" id="A0A6J3KYT5"/>
<dbReference type="PRINTS" id="PR01862">
    <property type="entry name" value="BCL2FAMILY"/>
</dbReference>
<proteinExistence type="inferred from homology"/>
<evidence type="ECO:0000256" key="2">
    <source>
        <dbReference type="ARBA" id="ARBA00009458"/>
    </source>
</evidence>
<dbReference type="CDD" id="cd06845">
    <property type="entry name" value="Bcl-2_like"/>
    <property type="match status" value="1"/>
</dbReference>
<dbReference type="PANTHER" id="PTHR11256:SF48">
    <property type="entry name" value="BCL-2-RELATED OVARIAN KILLER PROTEIN"/>
    <property type="match status" value="1"/>
</dbReference>
<dbReference type="GeneID" id="117237477"/>
<dbReference type="GO" id="GO:0008630">
    <property type="term" value="P:intrinsic apoptotic signaling pathway in response to DNA damage"/>
    <property type="evidence" value="ECO:0007669"/>
    <property type="project" value="TreeGrafter"/>
</dbReference>
<gene>
    <name evidence="10" type="primary">LOC117237477</name>
</gene>
<dbReference type="SMART" id="SM00337">
    <property type="entry name" value="BCL"/>
    <property type="match status" value="1"/>
</dbReference>
<dbReference type="GO" id="GO:0051400">
    <property type="term" value="F:BH domain binding"/>
    <property type="evidence" value="ECO:0007669"/>
    <property type="project" value="TreeGrafter"/>
</dbReference>
<reference evidence="10" key="1">
    <citation type="submission" date="2025-08" db="UniProtKB">
        <authorList>
            <consortium name="RefSeq"/>
        </authorList>
    </citation>
    <scope>IDENTIFICATION</scope>
    <source>
        <tissue evidence="10">Muscle</tissue>
    </source>
</reference>
<dbReference type="InterPro" id="IPR046371">
    <property type="entry name" value="Bcl-2_BH1-3"/>
</dbReference>
<dbReference type="Pfam" id="PF00452">
    <property type="entry name" value="Bcl-2"/>
    <property type="match status" value="1"/>
</dbReference>
<evidence type="ECO:0000256" key="6">
    <source>
        <dbReference type="ARBA" id="ARBA00023136"/>
    </source>
</evidence>
<keyword evidence="5 7" id="KW-1133">Transmembrane helix</keyword>
<dbReference type="GO" id="GO:0042981">
    <property type="term" value="P:regulation of apoptotic process"/>
    <property type="evidence" value="ECO:0007669"/>
    <property type="project" value="InterPro"/>
</dbReference>
<keyword evidence="9" id="KW-1185">Reference proteome</keyword>
<dbReference type="InterPro" id="IPR002475">
    <property type="entry name" value="Bcl2-like"/>
</dbReference>
<evidence type="ECO:0000256" key="1">
    <source>
        <dbReference type="ARBA" id="ARBA00004167"/>
    </source>
</evidence>